<protein>
    <submittedName>
        <fullName evidence="2">Uncharacterized protein</fullName>
    </submittedName>
</protein>
<gene>
    <name evidence="2" type="ORF">LCGC14_0336580</name>
</gene>
<evidence type="ECO:0000313" key="2">
    <source>
        <dbReference type="EMBL" id="KKN79803.1"/>
    </source>
</evidence>
<evidence type="ECO:0000256" key="1">
    <source>
        <dbReference type="SAM" id="MobiDB-lite"/>
    </source>
</evidence>
<reference evidence="2" key="1">
    <citation type="journal article" date="2015" name="Nature">
        <title>Complex archaea that bridge the gap between prokaryotes and eukaryotes.</title>
        <authorList>
            <person name="Spang A."/>
            <person name="Saw J.H."/>
            <person name="Jorgensen S.L."/>
            <person name="Zaremba-Niedzwiedzka K."/>
            <person name="Martijn J."/>
            <person name="Lind A.E."/>
            <person name="van Eijk R."/>
            <person name="Schleper C."/>
            <person name="Guy L."/>
            <person name="Ettema T.J."/>
        </authorList>
    </citation>
    <scope>NUCLEOTIDE SEQUENCE</scope>
</reference>
<accession>A0A0F9WMI2</accession>
<organism evidence="2">
    <name type="scientific">marine sediment metagenome</name>
    <dbReference type="NCBI Taxonomy" id="412755"/>
    <lineage>
        <taxon>unclassified sequences</taxon>
        <taxon>metagenomes</taxon>
        <taxon>ecological metagenomes</taxon>
    </lineage>
</organism>
<dbReference type="AlphaFoldDB" id="A0A0F9WMI2"/>
<feature type="region of interest" description="Disordered" evidence="1">
    <location>
        <begin position="45"/>
        <end position="67"/>
    </location>
</feature>
<name>A0A0F9WMI2_9ZZZZ</name>
<sequence length="67" mass="7217">MFFRSLVNWLKQAVIRTAFAELSSELESGGAVATDPPLLTLEVQSTPVEPEKAATTTKAKGRKAAKK</sequence>
<comment type="caution">
    <text evidence="2">The sequence shown here is derived from an EMBL/GenBank/DDBJ whole genome shotgun (WGS) entry which is preliminary data.</text>
</comment>
<dbReference type="EMBL" id="LAZR01000242">
    <property type="protein sequence ID" value="KKN79803.1"/>
    <property type="molecule type" value="Genomic_DNA"/>
</dbReference>
<proteinExistence type="predicted"/>